<sequence length="102" mass="11241">MNKTVKQVKAYFEMLGRVPSENDLFDKPSHIFNMDDTGLQLNNRPGHVLAEKGSKAVAMSTSREKGETITVIACFNAEGNFLLPACIMKGQRKIEDGKSPPT</sequence>
<comment type="caution">
    <text evidence="1">The sequence shown here is derived from an EMBL/GenBank/DDBJ whole genome shotgun (WGS) entry which is preliminary data.</text>
</comment>
<gene>
    <name evidence="1" type="ORF">QE152_g32035</name>
</gene>
<evidence type="ECO:0008006" key="3">
    <source>
        <dbReference type="Google" id="ProtNLM"/>
    </source>
</evidence>
<keyword evidence="2" id="KW-1185">Reference proteome</keyword>
<dbReference type="AlphaFoldDB" id="A0AAW1J0L3"/>
<proteinExistence type="predicted"/>
<organism evidence="1 2">
    <name type="scientific">Popillia japonica</name>
    <name type="common">Japanese beetle</name>
    <dbReference type="NCBI Taxonomy" id="7064"/>
    <lineage>
        <taxon>Eukaryota</taxon>
        <taxon>Metazoa</taxon>
        <taxon>Ecdysozoa</taxon>
        <taxon>Arthropoda</taxon>
        <taxon>Hexapoda</taxon>
        <taxon>Insecta</taxon>
        <taxon>Pterygota</taxon>
        <taxon>Neoptera</taxon>
        <taxon>Endopterygota</taxon>
        <taxon>Coleoptera</taxon>
        <taxon>Polyphaga</taxon>
        <taxon>Scarabaeiformia</taxon>
        <taxon>Scarabaeidae</taxon>
        <taxon>Rutelinae</taxon>
        <taxon>Popillia</taxon>
    </lineage>
</organism>
<reference evidence="1 2" key="1">
    <citation type="journal article" date="2024" name="BMC Genomics">
        <title>De novo assembly and annotation of Popillia japonica's genome with initial clues to its potential as an invasive pest.</title>
        <authorList>
            <person name="Cucini C."/>
            <person name="Boschi S."/>
            <person name="Funari R."/>
            <person name="Cardaioli E."/>
            <person name="Iannotti N."/>
            <person name="Marturano G."/>
            <person name="Paoli F."/>
            <person name="Bruttini M."/>
            <person name="Carapelli A."/>
            <person name="Frati F."/>
            <person name="Nardi F."/>
        </authorList>
    </citation>
    <scope>NUCLEOTIDE SEQUENCE [LARGE SCALE GENOMIC DNA]</scope>
    <source>
        <strain evidence="1">DMR45628</strain>
    </source>
</reference>
<dbReference type="Proteomes" id="UP001458880">
    <property type="component" value="Unassembled WGS sequence"/>
</dbReference>
<dbReference type="EMBL" id="JASPKY010000458">
    <property type="protein sequence ID" value="KAK9696219.1"/>
    <property type="molecule type" value="Genomic_DNA"/>
</dbReference>
<protein>
    <recommendedName>
        <fullName evidence="3">Transposase</fullName>
    </recommendedName>
</protein>
<accession>A0AAW1J0L3</accession>
<evidence type="ECO:0000313" key="1">
    <source>
        <dbReference type="EMBL" id="KAK9696219.1"/>
    </source>
</evidence>
<evidence type="ECO:0000313" key="2">
    <source>
        <dbReference type="Proteomes" id="UP001458880"/>
    </source>
</evidence>
<name>A0AAW1J0L3_POPJA</name>